<proteinExistence type="predicted"/>
<organism evidence="1 2">
    <name type="scientific">Plantactinospora sonchi</name>
    <dbReference type="NCBI Taxonomy" id="1544735"/>
    <lineage>
        <taxon>Bacteria</taxon>
        <taxon>Bacillati</taxon>
        <taxon>Actinomycetota</taxon>
        <taxon>Actinomycetes</taxon>
        <taxon>Micromonosporales</taxon>
        <taxon>Micromonosporaceae</taxon>
        <taxon>Plantactinospora</taxon>
    </lineage>
</organism>
<dbReference type="EMBL" id="JAZGQK010000013">
    <property type="protein sequence ID" value="MEE6260149.1"/>
    <property type="molecule type" value="Genomic_DNA"/>
</dbReference>
<reference evidence="1 2" key="1">
    <citation type="submission" date="2024-01" db="EMBL/GenBank/DDBJ databases">
        <title>Genome insights into Plantactinospora sonchi sp. nov.</title>
        <authorList>
            <person name="Wang L."/>
        </authorList>
    </citation>
    <scope>NUCLEOTIDE SEQUENCE [LARGE SCALE GENOMIC DNA]</scope>
    <source>
        <strain evidence="1 2">NEAU-QY2</strain>
    </source>
</reference>
<accession>A0ABU7RUG5</accession>
<evidence type="ECO:0008006" key="3">
    <source>
        <dbReference type="Google" id="ProtNLM"/>
    </source>
</evidence>
<dbReference type="RefSeq" id="WP_331215275.1">
    <property type="nucleotide sequence ID" value="NZ_JAZGQK010000013.1"/>
</dbReference>
<name>A0ABU7RUG5_9ACTN</name>
<comment type="caution">
    <text evidence="1">The sequence shown here is derived from an EMBL/GenBank/DDBJ whole genome shotgun (WGS) entry which is preliminary data.</text>
</comment>
<dbReference type="Proteomes" id="UP001332243">
    <property type="component" value="Unassembled WGS sequence"/>
</dbReference>
<evidence type="ECO:0000313" key="1">
    <source>
        <dbReference type="EMBL" id="MEE6260149.1"/>
    </source>
</evidence>
<sequence>MGDEVLIGYSFWGFLGPGIVDTPDGGRSHRRALIDGLRQTGHDIVFLQANRDLDEAGLDLTDRYRWDAGLPDLDALFLEWRWPIPGRNTTPCGRPGHTCDLHRQAELVAHYTERLSTPTILWDKDRRLAPTDPLRRADNVTVCEPALHPSPGAVPLLFPVPDTALDTADPTALAACQRPTPLVYVGNQYDRDDAFDTFFAPAAAQVPHLIAGKWPDTSRWSGLNFVGRIPFLRVAEIHSGALATVLLLPDRYARAGQVTQRIFEAVLAGCAPLLPTTVRGAAGLVPASLRVGDAADVRDRVGWLIEIAGTSEHTTLIGECLHRLDPFRLSTQLDVLDRLLRRAKATRQ</sequence>
<protein>
    <recommendedName>
        <fullName evidence="3">Glycosyltransferase</fullName>
    </recommendedName>
</protein>
<evidence type="ECO:0000313" key="2">
    <source>
        <dbReference type="Proteomes" id="UP001332243"/>
    </source>
</evidence>
<gene>
    <name evidence="1" type="ORF">V1633_16790</name>
</gene>
<keyword evidence="2" id="KW-1185">Reference proteome</keyword>